<sequence>MKGGELGPSSVCPRTPRPQTKEHRPKKRPRGRPRRVPQTPKPPQQSMTIKRPKRRKIDRSPNAPTKQALRTHKRKSPSKDNVSEEVPVEYVSSSVSNLHVSPVRLPKRARFMSPTIDPPLLSDVDQTGRLAEDHLKSLFLPAAADLMMADPGDTESAWYSNDIIREAGLQLENDWSADCISTSHTRDDRLFSQFLRARSPSLLPSCVSKAYSVDTTATEEIPNLRPTPEDVDDEPDIDMLFDQYLHSSPPSPSTSAKDTLNEFNGVTLMDDERDQHRSSGESCPQTFKPSAPEEQAGDRAEDPHCLSPRPRNRQPKIMLRLKLQDTGQRRERK</sequence>
<dbReference type="AlphaFoldDB" id="A0AAV9MV31"/>
<feature type="region of interest" description="Disordered" evidence="1">
    <location>
        <begin position="1"/>
        <end position="86"/>
    </location>
</feature>
<evidence type="ECO:0000313" key="2">
    <source>
        <dbReference type="EMBL" id="KAK5043448.1"/>
    </source>
</evidence>
<feature type="compositionally biased region" description="Basic residues" evidence="1">
    <location>
        <begin position="23"/>
        <end position="35"/>
    </location>
</feature>
<organism evidence="2 3">
    <name type="scientific">Exophiala bonariae</name>
    <dbReference type="NCBI Taxonomy" id="1690606"/>
    <lineage>
        <taxon>Eukaryota</taxon>
        <taxon>Fungi</taxon>
        <taxon>Dikarya</taxon>
        <taxon>Ascomycota</taxon>
        <taxon>Pezizomycotina</taxon>
        <taxon>Eurotiomycetes</taxon>
        <taxon>Chaetothyriomycetidae</taxon>
        <taxon>Chaetothyriales</taxon>
        <taxon>Herpotrichiellaceae</taxon>
        <taxon>Exophiala</taxon>
    </lineage>
</organism>
<keyword evidence="3" id="KW-1185">Reference proteome</keyword>
<name>A0AAV9MV31_9EURO</name>
<feature type="region of interest" description="Disordered" evidence="1">
    <location>
        <begin position="272"/>
        <end position="333"/>
    </location>
</feature>
<dbReference type="Proteomes" id="UP001358417">
    <property type="component" value="Unassembled WGS sequence"/>
</dbReference>
<dbReference type="GeneID" id="89980133"/>
<evidence type="ECO:0000313" key="3">
    <source>
        <dbReference type="Proteomes" id="UP001358417"/>
    </source>
</evidence>
<protein>
    <submittedName>
        <fullName evidence="2">Uncharacterized protein</fullName>
    </submittedName>
</protein>
<dbReference type="EMBL" id="JAVRRD010000065">
    <property type="protein sequence ID" value="KAK5043448.1"/>
    <property type="molecule type" value="Genomic_DNA"/>
</dbReference>
<dbReference type="RefSeq" id="XP_064699839.1">
    <property type="nucleotide sequence ID" value="XM_064855511.1"/>
</dbReference>
<evidence type="ECO:0000256" key="1">
    <source>
        <dbReference type="SAM" id="MobiDB-lite"/>
    </source>
</evidence>
<gene>
    <name evidence="2" type="ORF">LTR84_011984</name>
</gene>
<comment type="caution">
    <text evidence="2">The sequence shown here is derived from an EMBL/GenBank/DDBJ whole genome shotgun (WGS) entry which is preliminary data.</text>
</comment>
<accession>A0AAV9MV31</accession>
<proteinExistence type="predicted"/>
<reference evidence="2 3" key="1">
    <citation type="submission" date="2023-08" db="EMBL/GenBank/DDBJ databases">
        <title>Black Yeasts Isolated from many extreme environments.</title>
        <authorList>
            <person name="Coleine C."/>
            <person name="Stajich J.E."/>
            <person name="Selbmann L."/>
        </authorList>
    </citation>
    <scope>NUCLEOTIDE SEQUENCE [LARGE SCALE GENOMIC DNA]</scope>
    <source>
        <strain evidence="2 3">CCFEE 5792</strain>
    </source>
</reference>